<sequence length="220" mass="25160">MSSSETIRNIYLSLHAAYGNRDWWPAVDGFEVIVGAILTQNTNWKNVEKAIKNLKTADVMTPIKLHELPREQLAELIRPAGYYNIKAARLKNLLDWMVENYSAGMESISALPDWQLREELLAVKGVGPETADSIMLYAFNRPIFVVDAYTARVFGRHMLIDEYADYHQIQELVQSSIEPDLKIYNEFHALIVEVGKNHCKPRPKCQGCPLEHLPHQVEEV</sequence>
<organism evidence="11 12">
    <name type="scientific">Limihaloglobus sulfuriphilus</name>
    <dbReference type="NCBI Taxonomy" id="1851148"/>
    <lineage>
        <taxon>Bacteria</taxon>
        <taxon>Pseudomonadati</taxon>
        <taxon>Planctomycetota</taxon>
        <taxon>Phycisphaerae</taxon>
        <taxon>Sedimentisphaerales</taxon>
        <taxon>Sedimentisphaeraceae</taxon>
        <taxon>Limihaloglobus</taxon>
    </lineage>
</organism>
<dbReference type="InterPro" id="IPR000445">
    <property type="entry name" value="HhH_motif"/>
</dbReference>
<keyword evidence="4" id="KW-0227">DNA damage</keyword>
<evidence type="ECO:0000256" key="6">
    <source>
        <dbReference type="ARBA" id="ARBA00023004"/>
    </source>
</evidence>
<proteinExistence type="inferred from homology"/>
<keyword evidence="12" id="KW-1185">Reference proteome</keyword>
<dbReference type="EMBL" id="CP019646">
    <property type="protein sequence ID" value="AQQ69700.1"/>
    <property type="molecule type" value="Genomic_DNA"/>
</dbReference>
<dbReference type="GO" id="GO:0019104">
    <property type="term" value="F:DNA N-glycosylase activity"/>
    <property type="evidence" value="ECO:0007669"/>
    <property type="project" value="UniProtKB-ARBA"/>
</dbReference>
<reference evidence="12" key="1">
    <citation type="submission" date="2017-02" db="EMBL/GenBank/DDBJ databases">
        <title>Comparative genomics and description of representatives of a novel lineage of planctomycetes thriving in anoxic sediments.</title>
        <authorList>
            <person name="Spring S."/>
            <person name="Bunk B."/>
            <person name="Sproer C."/>
        </authorList>
    </citation>
    <scope>NUCLEOTIDE SEQUENCE [LARGE SCALE GENOMIC DNA]</scope>
    <source>
        <strain evidence="12">SM-Chi-D1</strain>
    </source>
</reference>
<evidence type="ECO:0000256" key="5">
    <source>
        <dbReference type="ARBA" id="ARBA00022801"/>
    </source>
</evidence>
<comment type="similarity">
    <text evidence="1">Belongs to the Nth/MutY family.</text>
</comment>
<dbReference type="GO" id="GO:0006284">
    <property type="term" value="P:base-excision repair"/>
    <property type="evidence" value="ECO:0007669"/>
    <property type="project" value="InterPro"/>
</dbReference>
<evidence type="ECO:0000256" key="2">
    <source>
        <dbReference type="ARBA" id="ARBA00022485"/>
    </source>
</evidence>
<evidence type="ECO:0000256" key="4">
    <source>
        <dbReference type="ARBA" id="ARBA00022763"/>
    </source>
</evidence>
<dbReference type="PANTHER" id="PTHR10359">
    <property type="entry name" value="A/G-SPECIFIC ADENINE GLYCOSYLASE/ENDONUCLEASE III"/>
    <property type="match status" value="1"/>
</dbReference>
<keyword evidence="9" id="KW-0326">Glycosidase</keyword>
<keyword evidence="7" id="KW-0411">Iron-sulfur</keyword>
<evidence type="ECO:0000259" key="10">
    <source>
        <dbReference type="SMART" id="SM00478"/>
    </source>
</evidence>
<dbReference type="CDD" id="cd00056">
    <property type="entry name" value="ENDO3c"/>
    <property type="match status" value="1"/>
</dbReference>
<dbReference type="OrthoDB" id="9802365at2"/>
<evidence type="ECO:0000313" key="11">
    <source>
        <dbReference type="EMBL" id="AQQ69700.1"/>
    </source>
</evidence>
<dbReference type="GO" id="GO:0003677">
    <property type="term" value="F:DNA binding"/>
    <property type="evidence" value="ECO:0007669"/>
    <property type="project" value="InterPro"/>
</dbReference>
<evidence type="ECO:0000313" key="12">
    <source>
        <dbReference type="Proteomes" id="UP000188181"/>
    </source>
</evidence>
<dbReference type="PIRSF" id="PIRSF001435">
    <property type="entry name" value="Nth"/>
    <property type="match status" value="1"/>
</dbReference>
<dbReference type="KEGG" id="pbas:SMSP2_00030"/>
<dbReference type="Pfam" id="PF00730">
    <property type="entry name" value="HhH-GPD"/>
    <property type="match status" value="1"/>
</dbReference>
<keyword evidence="8" id="KW-0234">DNA repair</keyword>
<dbReference type="Pfam" id="PF00633">
    <property type="entry name" value="HHH"/>
    <property type="match status" value="1"/>
</dbReference>
<dbReference type="InterPro" id="IPR011257">
    <property type="entry name" value="DNA_glycosylase"/>
</dbReference>
<dbReference type="STRING" id="1851148.SMSP2_00030"/>
<dbReference type="Gene3D" id="1.10.340.30">
    <property type="entry name" value="Hypothetical protein, domain 2"/>
    <property type="match status" value="1"/>
</dbReference>
<protein>
    <submittedName>
        <fullName evidence="11">3-methyladenine DNA glycosylase</fullName>
    </submittedName>
</protein>
<evidence type="ECO:0000256" key="1">
    <source>
        <dbReference type="ARBA" id="ARBA00008343"/>
    </source>
</evidence>
<keyword evidence="6" id="KW-0408">Iron</keyword>
<gene>
    <name evidence="11" type="ORF">SMSP2_00030</name>
</gene>
<feature type="domain" description="HhH-GPD" evidence="10">
    <location>
        <begin position="38"/>
        <end position="197"/>
    </location>
</feature>
<evidence type="ECO:0000256" key="8">
    <source>
        <dbReference type="ARBA" id="ARBA00023204"/>
    </source>
</evidence>
<dbReference type="AlphaFoldDB" id="A0A1Q2MAL0"/>
<dbReference type="Proteomes" id="UP000188181">
    <property type="component" value="Chromosome"/>
</dbReference>
<dbReference type="SMART" id="SM00478">
    <property type="entry name" value="ENDO3c"/>
    <property type="match status" value="1"/>
</dbReference>
<dbReference type="SUPFAM" id="SSF48150">
    <property type="entry name" value="DNA-glycosylase"/>
    <property type="match status" value="1"/>
</dbReference>
<dbReference type="GO" id="GO:0051539">
    <property type="term" value="F:4 iron, 4 sulfur cluster binding"/>
    <property type="evidence" value="ECO:0007669"/>
    <property type="project" value="UniProtKB-KW"/>
</dbReference>
<dbReference type="Gene3D" id="1.10.1670.10">
    <property type="entry name" value="Helix-hairpin-Helix base-excision DNA repair enzymes (C-terminal)"/>
    <property type="match status" value="1"/>
</dbReference>
<accession>A0A1Q2MAL0</accession>
<dbReference type="InterPro" id="IPR003265">
    <property type="entry name" value="HhH-GPD_domain"/>
</dbReference>
<evidence type="ECO:0000256" key="7">
    <source>
        <dbReference type="ARBA" id="ARBA00023014"/>
    </source>
</evidence>
<evidence type="ECO:0000256" key="3">
    <source>
        <dbReference type="ARBA" id="ARBA00022723"/>
    </source>
</evidence>
<dbReference type="GO" id="GO:0046872">
    <property type="term" value="F:metal ion binding"/>
    <property type="evidence" value="ECO:0007669"/>
    <property type="project" value="UniProtKB-KW"/>
</dbReference>
<dbReference type="InterPro" id="IPR023170">
    <property type="entry name" value="HhH_base_excis_C"/>
</dbReference>
<name>A0A1Q2MAL0_9BACT</name>
<dbReference type="RefSeq" id="WP_146682014.1">
    <property type="nucleotide sequence ID" value="NZ_CP019646.1"/>
</dbReference>
<evidence type="ECO:0000256" key="9">
    <source>
        <dbReference type="ARBA" id="ARBA00023295"/>
    </source>
</evidence>
<keyword evidence="5" id="KW-0378">Hydrolase</keyword>
<keyword evidence="2" id="KW-0004">4Fe-4S</keyword>
<keyword evidence="3" id="KW-0479">Metal-binding</keyword>
<dbReference type="PANTHER" id="PTHR10359:SF19">
    <property type="entry name" value="DNA REPAIR GLYCOSYLASE MJ1434-RELATED"/>
    <property type="match status" value="1"/>
</dbReference>